<dbReference type="EMBL" id="DXFB01000021">
    <property type="protein sequence ID" value="HIX44738.1"/>
    <property type="molecule type" value="Genomic_DNA"/>
</dbReference>
<organism evidence="1 2">
    <name type="scientific">Candidatus Barnesiella excrementipullorum</name>
    <dbReference type="NCBI Taxonomy" id="2838479"/>
    <lineage>
        <taxon>Bacteria</taxon>
        <taxon>Pseudomonadati</taxon>
        <taxon>Bacteroidota</taxon>
        <taxon>Bacteroidia</taxon>
        <taxon>Bacteroidales</taxon>
        <taxon>Barnesiellaceae</taxon>
        <taxon>Barnesiella</taxon>
    </lineage>
</organism>
<reference evidence="1" key="2">
    <citation type="submission" date="2021-04" db="EMBL/GenBank/DDBJ databases">
        <authorList>
            <person name="Gilroy R."/>
        </authorList>
    </citation>
    <scope>NUCLEOTIDE SEQUENCE</scope>
    <source>
        <strain evidence="1">ChiHjej12B11-16260</strain>
    </source>
</reference>
<accession>A0A9D2AP56</accession>
<proteinExistence type="predicted"/>
<dbReference type="Proteomes" id="UP000824246">
    <property type="component" value="Unassembled WGS sequence"/>
</dbReference>
<evidence type="ECO:0000313" key="2">
    <source>
        <dbReference type="Proteomes" id="UP000824246"/>
    </source>
</evidence>
<comment type="caution">
    <text evidence="1">The sequence shown here is derived from an EMBL/GenBank/DDBJ whole genome shotgun (WGS) entry which is preliminary data.</text>
</comment>
<evidence type="ECO:0000313" key="1">
    <source>
        <dbReference type="EMBL" id="HIX44738.1"/>
    </source>
</evidence>
<sequence>GMNKFIDTLNARFPDKKIRYVWNDIVKLGRNVKNGNQHRAILSEIEREYFNVIKDEINAISPQVLVFFTGPDPFWESKLQQSLGITPFCYQPLPKWNGNIRQLALLTLDKDTLPSVQYAFRTYHPCARESKIQVKHAELYQAIVMHIQVL</sequence>
<dbReference type="AlphaFoldDB" id="A0A9D2AP56"/>
<gene>
    <name evidence="1" type="ORF">H9982_00815</name>
</gene>
<protein>
    <submittedName>
        <fullName evidence="1">Uncharacterized protein</fullName>
    </submittedName>
</protein>
<name>A0A9D2AP56_9BACT</name>
<reference evidence="1" key="1">
    <citation type="journal article" date="2021" name="PeerJ">
        <title>Extensive microbial diversity within the chicken gut microbiome revealed by metagenomics and culture.</title>
        <authorList>
            <person name="Gilroy R."/>
            <person name="Ravi A."/>
            <person name="Getino M."/>
            <person name="Pursley I."/>
            <person name="Horton D.L."/>
            <person name="Alikhan N.F."/>
            <person name="Baker D."/>
            <person name="Gharbi K."/>
            <person name="Hall N."/>
            <person name="Watson M."/>
            <person name="Adriaenssens E.M."/>
            <person name="Foster-Nyarko E."/>
            <person name="Jarju S."/>
            <person name="Secka A."/>
            <person name="Antonio M."/>
            <person name="Oren A."/>
            <person name="Chaudhuri R.R."/>
            <person name="La Ragione R."/>
            <person name="Hildebrand F."/>
            <person name="Pallen M.J."/>
        </authorList>
    </citation>
    <scope>NUCLEOTIDE SEQUENCE</scope>
    <source>
        <strain evidence="1">ChiHjej12B11-16260</strain>
    </source>
</reference>
<feature type="non-terminal residue" evidence="1">
    <location>
        <position position="1"/>
    </location>
</feature>